<keyword evidence="3" id="KW-1185">Reference proteome</keyword>
<proteinExistence type="predicted"/>
<dbReference type="EMBL" id="FOFT01000020">
    <property type="protein sequence ID" value="SES50558.1"/>
    <property type="molecule type" value="Genomic_DNA"/>
</dbReference>
<feature type="transmembrane region" description="Helical" evidence="1">
    <location>
        <begin position="34"/>
        <end position="61"/>
    </location>
</feature>
<dbReference type="OrthoDB" id="5054050at2"/>
<protein>
    <recommendedName>
        <fullName evidence="4">DUF3137 domain-containing protein</fullName>
    </recommendedName>
</protein>
<dbReference type="AlphaFoldDB" id="A0A1H9XWJ5"/>
<organism evidence="2 3">
    <name type="scientific">Lentzea flaviverrucosa</name>
    <dbReference type="NCBI Taxonomy" id="200379"/>
    <lineage>
        <taxon>Bacteria</taxon>
        <taxon>Bacillati</taxon>
        <taxon>Actinomycetota</taxon>
        <taxon>Actinomycetes</taxon>
        <taxon>Pseudonocardiales</taxon>
        <taxon>Pseudonocardiaceae</taxon>
        <taxon>Lentzea</taxon>
    </lineage>
</organism>
<reference evidence="3" key="1">
    <citation type="submission" date="2016-10" db="EMBL/GenBank/DDBJ databases">
        <authorList>
            <person name="Varghese N."/>
            <person name="Submissions S."/>
        </authorList>
    </citation>
    <scope>NUCLEOTIDE SEQUENCE [LARGE SCALE GENOMIC DNA]</scope>
    <source>
        <strain evidence="3">CGMCC 4.578</strain>
    </source>
</reference>
<dbReference type="RefSeq" id="WP_090073059.1">
    <property type="nucleotide sequence ID" value="NZ_FOFT01000020.1"/>
</dbReference>
<keyword evidence="1" id="KW-0472">Membrane</keyword>
<evidence type="ECO:0008006" key="4">
    <source>
        <dbReference type="Google" id="ProtNLM"/>
    </source>
</evidence>
<accession>A0A1H9XWJ5</accession>
<name>A0A1H9XWJ5_9PSEU</name>
<evidence type="ECO:0000313" key="3">
    <source>
        <dbReference type="Proteomes" id="UP000199028"/>
    </source>
</evidence>
<evidence type="ECO:0000256" key="1">
    <source>
        <dbReference type="SAM" id="Phobius"/>
    </source>
</evidence>
<feature type="transmembrane region" description="Helical" evidence="1">
    <location>
        <begin position="73"/>
        <end position="92"/>
    </location>
</feature>
<dbReference type="Proteomes" id="UP000199028">
    <property type="component" value="Unassembled WGS sequence"/>
</dbReference>
<keyword evidence="1" id="KW-0812">Transmembrane</keyword>
<keyword evidence="1" id="KW-1133">Transmembrane helix</keyword>
<sequence>MPDDLDYSPLTAPVDPAAALAHAKANGDRPARDVACCAFLFALIAAAFFGFLSVPLSMYLADTCPDGGVGVRLLGLLPLAIGLGLVVPVVVLSRKSGRKERAGHYRIMQFAARNGMGYRMKVEAPEHPSGVFDVGADRCALDVVSFERPRPMEIGEYGYVVGYKNTKAYRWGYATALLDADLPHLLLNSRAKGMDSLSQSGKDTFGHPDLHGPGTEAFRVSGPFGRAQEIQTLLDRTLFSPDLLARYAERPVHVELVGNRLYFFSPKPLSTTDPDTWRWLLALLTDTAERLES</sequence>
<gene>
    <name evidence="2" type="ORF">SAMN05216195_120189</name>
</gene>
<evidence type="ECO:0000313" key="2">
    <source>
        <dbReference type="EMBL" id="SES50558.1"/>
    </source>
</evidence>